<comment type="caution">
    <text evidence="1">The sequence shown here is derived from an EMBL/GenBank/DDBJ whole genome shotgun (WGS) entry which is preliminary data.</text>
</comment>
<reference evidence="1" key="1">
    <citation type="submission" date="2022-02" db="EMBL/GenBank/DDBJ databases">
        <title>Plant Genome Project.</title>
        <authorList>
            <person name="Zhang R.-G."/>
        </authorList>
    </citation>
    <scope>NUCLEOTIDE SEQUENCE</scope>
    <source>
        <strain evidence="1">AT1</strain>
    </source>
</reference>
<sequence>MVGRTTLIKSVNCMIPACVMQNLMLPKAVHKAIDKANRDFLWGSSVEERKIHVVGWEKVTKPTELGGLGIRQSRDANIIAMAKLNWRVSVEDKPWSRVLTSKYTNRSVAYNRPSPTWRSLKKGEQVFNLGLRVAVKSGLNTSFWHQNWTGLGTLRSLIAGPLHRDETNFCVRDVWGDNDWDLSRISFVFPNDVLMCFFRNQLQRNRTLFQRDSNRSRDLDATIKSSIAQAVEWKHIAIPFSSPRSGRTILVKWCPPHTGCFKLNTDGACKTNLNQATGGGLIRDSYGT</sequence>
<name>A0ACC0M600_RHOML</name>
<evidence type="ECO:0000313" key="2">
    <source>
        <dbReference type="Proteomes" id="UP001062846"/>
    </source>
</evidence>
<evidence type="ECO:0000313" key="1">
    <source>
        <dbReference type="EMBL" id="KAI8535768.1"/>
    </source>
</evidence>
<dbReference type="EMBL" id="CM046397">
    <property type="protein sequence ID" value="KAI8535768.1"/>
    <property type="molecule type" value="Genomic_DNA"/>
</dbReference>
<proteinExistence type="predicted"/>
<protein>
    <submittedName>
        <fullName evidence="1">Uncharacterized protein</fullName>
    </submittedName>
</protein>
<gene>
    <name evidence="1" type="ORF">RHMOL_Rhmol10G0199500</name>
</gene>
<organism evidence="1 2">
    <name type="scientific">Rhododendron molle</name>
    <name type="common">Chinese azalea</name>
    <name type="synonym">Azalea mollis</name>
    <dbReference type="NCBI Taxonomy" id="49168"/>
    <lineage>
        <taxon>Eukaryota</taxon>
        <taxon>Viridiplantae</taxon>
        <taxon>Streptophyta</taxon>
        <taxon>Embryophyta</taxon>
        <taxon>Tracheophyta</taxon>
        <taxon>Spermatophyta</taxon>
        <taxon>Magnoliopsida</taxon>
        <taxon>eudicotyledons</taxon>
        <taxon>Gunneridae</taxon>
        <taxon>Pentapetalae</taxon>
        <taxon>asterids</taxon>
        <taxon>Ericales</taxon>
        <taxon>Ericaceae</taxon>
        <taxon>Ericoideae</taxon>
        <taxon>Rhodoreae</taxon>
        <taxon>Rhododendron</taxon>
    </lineage>
</organism>
<accession>A0ACC0M600</accession>
<dbReference type="Proteomes" id="UP001062846">
    <property type="component" value="Chromosome 10"/>
</dbReference>
<keyword evidence="2" id="KW-1185">Reference proteome</keyword>